<organism evidence="1 2">
    <name type="scientific">Nostoc cf. commune SO-36</name>
    <dbReference type="NCBI Taxonomy" id="449208"/>
    <lineage>
        <taxon>Bacteria</taxon>
        <taxon>Bacillati</taxon>
        <taxon>Cyanobacteriota</taxon>
        <taxon>Cyanophyceae</taxon>
        <taxon>Nostocales</taxon>
        <taxon>Nostocaceae</taxon>
        <taxon>Nostoc</taxon>
    </lineage>
</organism>
<reference evidence="1" key="1">
    <citation type="submission" date="2022-04" db="EMBL/GenBank/DDBJ databases">
        <title>Complete genome sequence of a cyanobacterium, Nostoc sp. SO-36, isolated in Antarctica.</title>
        <authorList>
            <person name="Kanesaki Y."/>
            <person name="Effendi D."/>
            <person name="Sakamoto T."/>
            <person name="Ohtani S."/>
            <person name="Awai K."/>
        </authorList>
    </citation>
    <scope>NUCLEOTIDE SEQUENCE</scope>
    <source>
        <strain evidence="1">SO-36</strain>
        <plasmid evidence="1">pANSO36A</plasmid>
    </source>
</reference>
<sequence length="67" mass="7663">MIKTVDNYVERTSARLLHSLSRSGGSAPLHRIQFSETIIQYLLDKKLVQVQNTGYGFLLEIAEDYFS</sequence>
<accession>A0ABM7ZBD1</accession>
<evidence type="ECO:0000313" key="1">
    <source>
        <dbReference type="EMBL" id="BDI20574.1"/>
    </source>
</evidence>
<geneLocation type="plasmid" evidence="1 2">
    <name>pANSO36A</name>
</geneLocation>
<name>A0ABM7ZBD1_NOSCO</name>
<keyword evidence="2" id="KW-1185">Reference proteome</keyword>
<protein>
    <submittedName>
        <fullName evidence="1">Uncharacterized protein</fullName>
    </submittedName>
</protein>
<keyword evidence="1" id="KW-0614">Plasmid</keyword>
<evidence type="ECO:0000313" key="2">
    <source>
        <dbReference type="Proteomes" id="UP001055453"/>
    </source>
</evidence>
<gene>
    <name evidence="1" type="ORF">ANSO36C_63760</name>
</gene>
<proteinExistence type="predicted"/>
<dbReference type="EMBL" id="AP025733">
    <property type="protein sequence ID" value="BDI20574.1"/>
    <property type="molecule type" value="Genomic_DNA"/>
</dbReference>
<dbReference type="RefSeq" id="WP_251960746.1">
    <property type="nucleotide sequence ID" value="NZ_AP025733.1"/>
</dbReference>
<dbReference type="Proteomes" id="UP001055453">
    <property type="component" value="Plasmid pANSO36A"/>
</dbReference>